<gene>
    <name evidence="1" type="ORF">KABA2_06S00704</name>
</gene>
<dbReference type="PANTHER" id="PTHR28052">
    <property type="entry name" value="UPF0545 PROTEIN C22ORF39"/>
    <property type="match status" value="1"/>
</dbReference>
<keyword evidence="2" id="KW-1185">Reference proteome</keyword>
<dbReference type="GeneID" id="64858269"/>
<reference evidence="1 2" key="1">
    <citation type="submission" date="2020-05" db="EMBL/GenBank/DDBJ databases">
        <authorList>
            <person name="Casaregola S."/>
            <person name="Devillers H."/>
            <person name="Grondin C."/>
        </authorList>
    </citation>
    <scope>NUCLEOTIDE SEQUENCE [LARGE SCALE GENOMIC DNA]</scope>
    <source>
        <strain evidence="1 2">CLIB 1767</strain>
    </source>
</reference>
<dbReference type="Pfam" id="PF11326">
    <property type="entry name" value="PANTS-like"/>
    <property type="match status" value="1"/>
</dbReference>
<dbReference type="RefSeq" id="XP_041407077.1">
    <property type="nucleotide sequence ID" value="XM_041551143.1"/>
</dbReference>
<sequence>MSGSKYPTTMSCMDAFNRLTTCYSLGGQFRSYYRNGQLNACDKQLEKLKFCVFNSSDPIAVQQWYQQEAERNKRLVGSTDIIWSERP</sequence>
<protein>
    <submittedName>
        <fullName evidence="1">Some similarities with Saccharomyces cerevisiae YDR512C EMI1 Non-essential protein required for transcriptional induction of the early meiotic-specific transcription factor IME1</fullName>
    </submittedName>
</protein>
<dbReference type="EMBL" id="CAEFZW010000006">
    <property type="protein sequence ID" value="CAB4255233.1"/>
    <property type="molecule type" value="Genomic_DNA"/>
</dbReference>
<dbReference type="Proteomes" id="UP000644660">
    <property type="component" value="Unassembled WGS sequence"/>
</dbReference>
<dbReference type="OrthoDB" id="2017405at2759"/>
<evidence type="ECO:0000313" key="2">
    <source>
        <dbReference type="Proteomes" id="UP000644660"/>
    </source>
</evidence>
<dbReference type="AlphaFoldDB" id="A0A8H2ZHW4"/>
<accession>A0A8H2ZHW4</accession>
<comment type="caution">
    <text evidence="1">The sequence shown here is derived from an EMBL/GenBank/DDBJ whole genome shotgun (WGS) entry which is preliminary data.</text>
</comment>
<name>A0A8H2ZHW4_9SACH</name>
<proteinExistence type="predicted"/>
<dbReference type="PANTHER" id="PTHR28052:SF1">
    <property type="entry name" value="UPF0545 PROTEIN C22ORF39"/>
    <property type="match status" value="1"/>
</dbReference>
<organism evidence="1 2">
    <name type="scientific">Maudiozyma barnettii</name>
    <dbReference type="NCBI Taxonomy" id="61262"/>
    <lineage>
        <taxon>Eukaryota</taxon>
        <taxon>Fungi</taxon>
        <taxon>Dikarya</taxon>
        <taxon>Ascomycota</taxon>
        <taxon>Saccharomycotina</taxon>
        <taxon>Saccharomycetes</taxon>
        <taxon>Saccharomycetales</taxon>
        <taxon>Saccharomycetaceae</taxon>
        <taxon>Maudiozyma</taxon>
    </lineage>
</organism>
<dbReference type="InterPro" id="IPR021475">
    <property type="entry name" value="Pants/Emi1-like"/>
</dbReference>
<evidence type="ECO:0000313" key="1">
    <source>
        <dbReference type="EMBL" id="CAB4255233.1"/>
    </source>
</evidence>